<keyword evidence="3" id="KW-1185">Reference proteome</keyword>
<dbReference type="AlphaFoldDB" id="A0A1L9S888"/>
<dbReference type="InterPro" id="IPR011042">
    <property type="entry name" value="6-blade_b-propeller_TolB-like"/>
</dbReference>
<dbReference type="PANTHER" id="PTHR11799:SF12">
    <property type="entry name" value="PARAOXONASE-RELATED"/>
    <property type="match status" value="1"/>
</dbReference>
<dbReference type="SUPFAM" id="SSF63829">
    <property type="entry name" value="Calcium-dependent phosphotriesterase"/>
    <property type="match status" value="1"/>
</dbReference>
<gene>
    <name evidence="2" type="ORF">ASPZODRAFT_19459</name>
</gene>
<dbReference type="EMBL" id="KV878352">
    <property type="protein sequence ID" value="OJJ43373.1"/>
    <property type="molecule type" value="Genomic_DNA"/>
</dbReference>
<organism evidence="2 3">
    <name type="scientific">Penicilliopsis zonata CBS 506.65</name>
    <dbReference type="NCBI Taxonomy" id="1073090"/>
    <lineage>
        <taxon>Eukaryota</taxon>
        <taxon>Fungi</taxon>
        <taxon>Dikarya</taxon>
        <taxon>Ascomycota</taxon>
        <taxon>Pezizomycotina</taxon>
        <taxon>Eurotiomycetes</taxon>
        <taxon>Eurotiomycetidae</taxon>
        <taxon>Eurotiales</taxon>
        <taxon>Aspergillaceae</taxon>
        <taxon>Penicilliopsis</taxon>
    </lineage>
</organism>
<evidence type="ECO:0000256" key="1">
    <source>
        <dbReference type="SAM" id="SignalP"/>
    </source>
</evidence>
<reference evidence="3" key="1">
    <citation type="journal article" date="2017" name="Genome Biol.">
        <title>Comparative genomics reveals high biological diversity and specific adaptations in the industrially and medically important fungal genus Aspergillus.</title>
        <authorList>
            <person name="de Vries R.P."/>
            <person name="Riley R."/>
            <person name="Wiebenga A."/>
            <person name="Aguilar-Osorio G."/>
            <person name="Amillis S."/>
            <person name="Uchima C.A."/>
            <person name="Anderluh G."/>
            <person name="Asadollahi M."/>
            <person name="Askin M."/>
            <person name="Barry K."/>
            <person name="Battaglia E."/>
            <person name="Bayram O."/>
            <person name="Benocci T."/>
            <person name="Braus-Stromeyer S.A."/>
            <person name="Caldana C."/>
            <person name="Canovas D."/>
            <person name="Cerqueira G.C."/>
            <person name="Chen F."/>
            <person name="Chen W."/>
            <person name="Choi C."/>
            <person name="Clum A."/>
            <person name="Dos Santos R.A."/>
            <person name="Damasio A.R."/>
            <person name="Diallinas G."/>
            <person name="Emri T."/>
            <person name="Fekete E."/>
            <person name="Flipphi M."/>
            <person name="Freyberg S."/>
            <person name="Gallo A."/>
            <person name="Gournas C."/>
            <person name="Habgood R."/>
            <person name="Hainaut M."/>
            <person name="Harispe M.L."/>
            <person name="Henrissat B."/>
            <person name="Hilden K.S."/>
            <person name="Hope R."/>
            <person name="Hossain A."/>
            <person name="Karabika E."/>
            <person name="Karaffa L."/>
            <person name="Karanyi Z."/>
            <person name="Krasevec N."/>
            <person name="Kuo A."/>
            <person name="Kusch H."/>
            <person name="LaButti K."/>
            <person name="Lagendijk E.L."/>
            <person name="Lapidus A."/>
            <person name="Levasseur A."/>
            <person name="Lindquist E."/>
            <person name="Lipzen A."/>
            <person name="Logrieco A.F."/>
            <person name="MacCabe A."/>
            <person name="Maekelae M.R."/>
            <person name="Malavazi I."/>
            <person name="Melin P."/>
            <person name="Meyer V."/>
            <person name="Mielnichuk N."/>
            <person name="Miskei M."/>
            <person name="Molnar A.P."/>
            <person name="Mule G."/>
            <person name="Ngan C.Y."/>
            <person name="Orejas M."/>
            <person name="Orosz E."/>
            <person name="Ouedraogo J.P."/>
            <person name="Overkamp K.M."/>
            <person name="Park H.-S."/>
            <person name="Perrone G."/>
            <person name="Piumi F."/>
            <person name="Punt P.J."/>
            <person name="Ram A.F."/>
            <person name="Ramon A."/>
            <person name="Rauscher S."/>
            <person name="Record E."/>
            <person name="Riano-Pachon D.M."/>
            <person name="Robert V."/>
            <person name="Roehrig J."/>
            <person name="Ruller R."/>
            <person name="Salamov A."/>
            <person name="Salih N.S."/>
            <person name="Samson R.A."/>
            <person name="Sandor E."/>
            <person name="Sanguinetti M."/>
            <person name="Schuetze T."/>
            <person name="Sepcic K."/>
            <person name="Shelest E."/>
            <person name="Sherlock G."/>
            <person name="Sophianopoulou V."/>
            <person name="Squina F.M."/>
            <person name="Sun H."/>
            <person name="Susca A."/>
            <person name="Todd R.B."/>
            <person name="Tsang A."/>
            <person name="Unkles S.E."/>
            <person name="van de Wiele N."/>
            <person name="van Rossen-Uffink D."/>
            <person name="Oliveira J.V."/>
            <person name="Vesth T.C."/>
            <person name="Visser J."/>
            <person name="Yu J.-H."/>
            <person name="Zhou M."/>
            <person name="Andersen M.R."/>
            <person name="Archer D.B."/>
            <person name="Baker S.E."/>
            <person name="Benoit I."/>
            <person name="Brakhage A.A."/>
            <person name="Braus G.H."/>
            <person name="Fischer R."/>
            <person name="Frisvad J.C."/>
            <person name="Goldman G.H."/>
            <person name="Houbraken J."/>
            <person name="Oakley B."/>
            <person name="Pocsi I."/>
            <person name="Scazzocchio C."/>
            <person name="Seiboth B."/>
            <person name="vanKuyk P.A."/>
            <person name="Wortman J."/>
            <person name="Dyer P.S."/>
            <person name="Grigoriev I.V."/>
        </authorList>
    </citation>
    <scope>NUCLEOTIDE SEQUENCE [LARGE SCALE GENOMIC DNA]</scope>
    <source>
        <strain evidence="3">CBS 506.65</strain>
    </source>
</reference>
<feature type="signal peptide" evidence="1">
    <location>
        <begin position="1"/>
        <end position="15"/>
    </location>
</feature>
<feature type="chain" id="PRO_5012499333" description="Serum paraoxonase/arylesterase family protein" evidence="1">
    <location>
        <begin position="16"/>
        <end position="407"/>
    </location>
</feature>
<dbReference type="RefSeq" id="XP_022577883.1">
    <property type="nucleotide sequence ID" value="XM_022727405.1"/>
</dbReference>
<dbReference type="Gene3D" id="2.120.10.30">
    <property type="entry name" value="TolB, C-terminal domain"/>
    <property type="match status" value="1"/>
</dbReference>
<proteinExistence type="predicted"/>
<dbReference type="PROSITE" id="PS51257">
    <property type="entry name" value="PROKAR_LIPOPROTEIN"/>
    <property type="match status" value="1"/>
</dbReference>
<evidence type="ECO:0000313" key="2">
    <source>
        <dbReference type="EMBL" id="OJJ43373.1"/>
    </source>
</evidence>
<dbReference type="Proteomes" id="UP000184188">
    <property type="component" value="Unassembled WGS sequence"/>
</dbReference>
<sequence length="407" mass="44949">MKSVTSLAIVALVLATACIPIHHRLTVAGVFRHPRRAAVSNLVRIADTVHCEDLHFYEPANLLFTACEDIKTTRFKWFPPLAIFDEPLTARGSIHVIEPEAKSTRLEFENFSGPFSTHGIDVIADPDREEAVYIFAVNHQANAETEEGIPKASSQIELFHHVLGTTRVRHVRSMRHESITTPNDIYAWTPSSFLVTNDHFYRDGAMRTVEDVVTACRWTNIIHVQIEEMHSLDATGGIRATEALRGLHNNNGLGHGAGDEEVLVSDSGGGVFYRAVLEKPETSTTGVRIRLVESIRMDSSIDNPTYYRDPYGTNASGYILAGLSRSVDLARSSRDPSATEPVMVWYLRRGDAGWDKHLIFEDDGSTIRSAATAVLVPRAGAVDGRQAWLFVTGFLSESIVAVSVDLL</sequence>
<dbReference type="STRING" id="1073090.A0A1L9S888"/>
<name>A0A1L9S888_9EURO</name>
<keyword evidence="1" id="KW-0732">Signal</keyword>
<protein>
    <recommendedName>
        <fullName evidence="4">Serum paraoxonase/arylesterase family protein</fullName>
    </recommendedName>
</protein>
<dbReference type="GeneID" id="34613869"/>
<dbReference type="VEuPathDB" id="FungiDB:ASPZODRAFT_19459"/>
<accession>A0A1L9S888</accession>
<evidence type="ECO:0000313" key="3">
    <source>
        <dbReference type="Proteomes" id="UP000184188"/>
    </source>
</evidence>
<dbReference type="InterPro" id="IPR051288">
    <property type="entry name" value="Serum_paraoxonase/arylesterase"/>
</dbReference>
<dbReference type="PANTHER" id="PTHR11799">
    <property type="entry name" value="PARAOXONASE"/>
    <property type="match status" value="1"/>
</dbReference>
<evidence type="ECO:0008006" key="4">
    <source>
        <dbReference type="Google" id="ProtNLM"/>
    </source>
</evidence>
<dbReference type="OrthoDB" id="5307922at2759"/>